<dbReference type="SMART" id="SM00449">
    <property type="entry name" value="SPRY"/>
    <property type="match status" value="1"/>
</dbReference>
<sequence>MSEALLALGVVATVLVHTLLSAEKNEVNESEVKLRVNTDINSSEHAGKKDKTPTTRTRVSIGSLELLAKSNNLAIRESALQILLTRAMSKDYFGEIMLLCWDIGKTDPVAKEKAICVVQQLSRTEANRITLVKYGAMPMLAHTIKEPNCDKTYRNAVMTLYRLVLNNASGKVFIVKSNALDRLVTFLTDRTFSNDLRYWSLLVIHQLASTEMLHPILVFKGLIPILGSMTRSTFGNSNMQKYCVHAVVRLVANLSAEDAPAHLQRLLDMNMVSILGACLKNDDADLVAWAIFLIQEFVARDVARVEFSKVRGIAKTLVDLIGHPNSNADTLLPRVCLRTLKCLTIRNETFQAETLKQNVIKRIIPFLESADTEAQFWSVSLLHDLIAANPKCHEQFIALRGLEVLIRLCNVASTDVCLYVSDVFIFLCGNAKNRPFLLQSDMLPAITMFCNSSETDLQYSGALLMLNLATFSVDSALKIEENDGIEILADLIVNSTRQDLQIVASKALSTMARKEPEVHYTIFRCAVLPIVQSIIGMKFTAANSTRLHTYMECLQIFLQPNSLKRNHASSLHADSGSFDSASFVLQKLDFNSQTKRLCLKISDMLLLPFISESLEIEEDFDGVNIHEVELLKLDLAQRVPRLVKVMELLKKAAQKTDLFEEDGVMDMSTRYFFAFKALGLVSTLFQDDAIKSFLEKNEISTILLSLIRMNRKSISDQAISCLAMCLMQGLSRESLSENQGVMDTLSSHILVDTNPPTKFYGDLIVDCLADCGSQQGLRTAPEDQNSNAGHAGVQLDLESITPYLCWSKDRMEVRNDSWTFESVRSNVGVKGTGKFAYEILIHTDGIIQIGWATAQCTFDPEGGEGVGDNSESYAFDGNRMKKWHSIFTTDNDYGEECTAGDVITSLLDLDNGTVAFLRNGNHLGVAFLNIDVTKEWFPAASLSGGQGCTFMFGGQLDVLKFLPDGYAPFDSVMPVNPSMISRNSSIVDMLDAIQITDEGLGILVAKDHDWKVPSMYYEARLCPFGESAPPFEIGLSNGKETATFLLGPVGPGRHAFLIHARSVQGVFDFNSLHENVLQMWNSPVEHGNESIKIVAAVPDFAFVDGDVFGCGYDSAADTVCFTMNGVPFGVLIQVEPATQNAVLPYVRNTLRFKTNYGNSAFAWYPCELDRFEEEKGEMDADDDDDNVDLFA</sequence>
<dbReference type="SUPFAM" id="SSF49899">
    <property type="entry name" value="Concanavalin A-like lectins/glucanases"/>
    <property type="match status" value="1"/>
</dbReference>
<dbReference type="InterPro" id="IPR013320">
    <property type="entry name" value="ConA-like_dom_sf"/>
</dbReference>
<dbReference type="InterPro" id="IPR016024">
    <property type="entry name" value="ARM-type_fold"/>
</dbReference>
<dbReference type="PROSITE" id="PS50188">
    <property type="entry name" value="B302_SPRY"/>
    <property type="match status" value="1"/>
</dbReference>
<evidence type="ECO:0000256" key="3">
    <source>
        <dbReference type="ARBA" id="ARBA00022833"/>
    </source>
</evidence>
<evidence type="ECO:0000313" key="7">
    <source>
        <dbReference type="Proteomes" id="UP000320333"/>
    </source>
</evidence>
<dbReference type="GO" id="GO:0008270">
    <property type="term" value="F:zinc ion binding"/>
    <property type="evidence" value="ECO:0007669"/>
    <property type="project" value="UniProtKB-KW"/>
</dbReference>
<dbReference type="Proteomes" id="UP000320333">
    <property type="component" value="Unassembled WGS sequence"/>
</dbReference>
<dbReference type="PANTHER" id="PTHR13363">
    <property type="entry name" value="RING FINGER AND SRY DOMAIN-CONTAINING"/>
    <property type="match status" value="1"/>
</dbReference>
<evidence type="ECO:0000256" key="1">
    <source>
        <dbReference type="ARBA" id="ARBA00022723"/>
    </source>
</evidence>
<name>A0A507FJ49_9FUNG</name>
<accession>A0A507FJ49</accession>
<dbReference type="GO" id="GO:0004842">
    <property type="term" value="F:ubiquitin-protein transferase activity"/>
    <property type="evidence" value="ECO:0007669"/>
    <property type="project" value="InterPro"/>
</dbReference>
<protein>
    <recommendedName>
        <fullName evidence="5">B30.2/SPRY domain-containing protein</fullName>
    </recommendedName>
</protein>
<evidence type="ECO:0000256" key="2">
    <source>
        <dbReference type="ARBA" id="ARBA00022771"/>
    </source>
</evidence>
<dbReference type="InterPro" id="IPR001870">
    <property type="entry name" value="B30.2/SPRY"/>
</dbReference>
<proteinExistence type="predicted"/>
<evidence type="ECO:0000256" key="4">
    <source>
        <dbReference type="SAM" id="SignalP"/>
    </source>
</evidence>
<dbReference type="InterPro" id="IPR043136">
    <property type="entry name" value="B30.2/SPRY_sf"/>
</dbReference>
<keyword evidence="1" id="KW-0479">Metal-binding</keyword>
<dbReference type="Pfam" id="PF00622">
    <property type="entry name" value="SPRY"/>
    <property type="match status" value="1"/>
</dbReference>
<dbReference type="Gene3D" id="2.60.120.920">
    <property type="match status" value="2"/>
</dbReference>
<dbReference type="EMBL" id="QEAP01000053">
    <property type="protein sequence ID" value="TPX76242.1"/>
    <property type="molecule type" value="Genomic_DNA"/>
</dbReference>
<organism evidence="6 7">
    <name type="scientific">Chytriomyces confervae</name>
    <dbReference type="NCBI Taxonomy" id="246404"/>
    <lineage>
        <taxon>Eukaryota</taxon>
        <taxon>Fungi</taxon>
        <taxon>Fungi incertae sedis</taxon>
        <taxon>Chytridiomycota</taxon>
        <taxon>Chytridiomycota incertae sedis</taxon>
        <taxon>Chytridiomycetes</taxon>
        <taxon>Chytridiales</taxon>
        <taxon>Chytriomycetaceae</taxon>
        <taxon>Chytriomyces</taxon>
    </lineage>
</organism>
<feature type="signal peptide" evidence="4">
    <location>
        <begin position="1"/>
        <end position="22"/>
    </location>
</feature>
<feature type="domain" description="B30.2/SPRY" evidence="5">
    <location>
        <begin position="773"/>
        <end position="957"/>
    </location>
</feature>
<feature type="chain" id="PRO_5021222794" description="B30.2/SPRY domain-containing protein" evidence="4">
    <location>
        <begin position="23"/>
        <end position="1191"/>
    </location>
</feature>
<dbReference type="PANTHER" id="PTHR13363:SF5">
    <property type="entry name" value="E3 UBIQUITIN-PROTEIN LIGASE RNF123"/>
    <property type="match status" value="1"/>
</dbReference>
<keyword evidence="7" id="KW-1185">Reference proteome</keyword>
<dbReference type="AlphaFoldDB" id="A0A507FJ49"/>
<evidence type="ECO:0000259" key="5">
    <source>
        <dbReference type="PROSITE" id="PS50188"/>
    </source>
</evidence>
<dbReference type="STRING" id="246404.A0A507FJ49"/>
<dbReference type="InterPro" id="IPR003877">
    <property type="entry name" value="SPRY_dom"/>
</dbReference>
<dbReference type="OrthoDB" id="2967263at2759"/>
<dbReference type="Gene3D" id="1.25.10.10">
    <property type="entry name" value="Leucine-rich Repeat Variant"/>
    <property type="match status" value="2"/>
</dbReference>
<evidence type="ECO:0000313" key="6">
    <source>
        <dbReference type="EMBL" id="TPX76242.1"/>
    </source>
</evidence>
<dbReference type="GO" id="GO:0051603">
    <property type="term" value="P:proteolysis involved in protein catabolic process"/>
    <property type="evidence" value="ECO:0007669"/>
    <property type="project" value="TreeGrafter"/>
</dbReference>
<dbReference type="InterPro" id="IPR045129">
    <property type="entry name" value="RNF123/RKP/RSPRY1"/>
</dbReference>
<keyword evidence="4" id="KW-0732">Signal</keyword>
<dbReference type="GO" id="GO:0005737">
    <property type="term" value="C:cytoplasm"/>
    <property type="evidence" value="ECO:0007669"/>
    <property type="project" value="TreeGrafter"/>
</dbReference>
<keyword evidence="3" id="KW-0862">Zinc</keyword>
<comment type="caution">
    <text evidence="6">The sequence shown here is derived from an EMBL/GenBank/DDBJ whole genome shotgun (WGS) entry which is preliminary data.</text>
</comment>
<gene>
    <name evidence="6" type="ORF">CcCBS67573_g02481</name>
</gene>
<dbReference type="InterPro" id="IPR000225">
    <property type="entry name" value="Armadillo"/>
</dbReference>
<keyword evidence="2" id="KW-0863">Zinc-finger</keyword>
<dbReference type="SMART" id="SM00185">
    <property type="entry name" value="ARM"/>
    <property type="match status" value="5"/>
</dbReference>
<dbReference type="SUPFAM" id="SSF48371">
    <property type="entry name" value="ARM repeat"/>
    <property type="match status" value="1"/>
</dbReference>
<dbReference type="InterPro" id="IPR011989">
    <property type="entry name" value="ARM-like"/>
</dbReference>
<reference evidence="6 7" key="1">
    <citation type="journal article" date="2019" name="Sci. Rep.">
        <title>Comparative genomics of chytrid fungi reveal insights into the obligate biotrophic and pathogenic lifestyle of Synchytrium endobioticum.</title>
        <authorList>
            <person name="van de Vossenberg B.T.L.H."/>
            <person name="Warris S."/>
            <person name="Nguyen H.D.T."/>
            <person name="van Gent-Pelzer M.P.E."/>
            <person name="Joly D.L."/>
            <person name="van de Geest H.C."/>
            <person name="Bonants P.J.M."/>
            <person name="Smith D.S."/>
            <person name="Levesque C.A."/>
            <person name="van der Lee T.A.J."/>
        </authorList>
    </citation>
    <scope>NUCLEOTIDE SEQUENCE [LARGE SCALE GENOMIC DNA]</scope>
    <source>
        <strain evidence="6 7">CBS 675.73</strain>
    </source>
</reference>